<dbReference type="AlphaFoldDB" id="A0A369A6N9"/>
<keyword evidence="3" id="KW-1185">Reference proteome</keyword>
<name>A0A369A6N9_9FLAO</name>
<dbReference type="EMBL" id="QPJS01000001">
    <property type="protein sequence ID" value="RCX05020.1"/>
    <property type="molecule type" value="Genomic_DNA"/>
</dbReference>
<evidence type="ECO:0000259" key="1">
    <source>
        <dbReference type="PROSITE" id="PS51677"/>
    </source>
</evidence>
<proteinExistence type="predicted"/>
<dbReference type="Proteomes" id="UP000253517">
    <property type="component" value="Unassembled WGS sequence"/>
</dbReference>
<organism evidence="2 3">
    <name type="scientific">Schleiferia thermophila</name>
    <dbReference type="NCBI Taxonomy" id="884107"/>
    <lineage>
        <taxon>Bacteria</taxon>
        <taxon>Pseudomonadati</taxon>
        <taxon>Bacteroidota</taxon>
        <taxon>Flavobacteriia</taxon>
        <taxon>Flavobacteriales</taxon>
        <taxon>Schleiferiaceae</taxon>
        <taxon>Schleiferia</taxon>
    </lineage>
</organism>
<dbReference type="CDD" id="cd10918">
    <property type="entry name" value="CE4_NodB_like_5s_6s"/>
    <property type="match status" value="1"/>
</dbReference>
<comment type="caution">
    <text evidence="2">The sequence shown here is derived from an EMBL/GenBank/DDBJ whole genome shotgun (WGS) entry which is preliminary data.</text>
</comment>
<dbReference type="GO" id="GO:0005975">
    <property type="term" value="P:carbohydrate metabolic process"/>
    <property type="evidence" value="ECO:0007669"/>
    <property type="project" value="InterPro"/>
</dbReference>
<gene>
    <name evidence="2" type="ORF">DES35_101299</name>
</gene>
<dbReference type="InterPro" id="IPR011330">
    <property type="entry name" value="Glyco_hydro/deAcase_b/a-brl"/>
</dbReference>
<dbReference type="Pfam" id="PF01522">
    <property type="entry name" value="Polysacc_deac_1"/>
    <property type="match status" value="1"/>
</dbReference>
<dbReference type="Gene3D" id="3.20.20.370">
    <property type="entry name" value="Glycoside hydrolase/deacetylase"/>
    <property type="match status" value="1"/>
</dbReference>
<feature type="domain" description="NodB homology" evidence="1">
    <location>
        <begin position="1"/>
        <end position="152"/>
    </location>
</feature>
<protein>
    <submittedName>
        <fullName evidence="2">Polysaccharide deacetylase</fullName>
    </submittedName>
</protein>
<accession>A0A369A6N9</accession>
<evidence type="ECO:0000313" key="3">
    <source>
        <dbReference type="Proteomes" id="UP000253517"/>
    </source>
</evidence>
<sequence length="152" mass="17691">MPATFFIVPGWVSVFPDYLTWPEVWLLSQERDTIRNSRLFHIGSHTMYHPFLEQMANQMSSQDYQTFLDEEIGESRDWILDVTGQNKLFLALPFGDGANNKKIIDTCKKFGYTGIRHSIWNTITQSTLNIWSIPSLPILSFTEIEVIDDWLD</sequence>
<dbReference type="GO" id="GO:0016810">
    <property type="term" value="F:hydrolase activity, acting on carbon-nitrogen (but not peptide) bonds"/>
    <property type="evidence" value="ECO:0007669"/>
    <property type="project" value="InterPro"/>
</dbReference>
<evidence type="ECO:0000313" key="2">
    <source>
        <dbReference type="EMBL" id="RCX05020.1"/>
    </source>
</evidence>
<dbReference type="InterPro" id="IPR002509">
    <property type="entry name" value="NODB_dom"/>
</dbReference>
<reference evidence="2 3" key="1">
    <citation type="submission" date="2018-07" db="EMBL/GenBank/DDBJ databases">
        <title>Genomic Encyclopedia of Type Strains, Phase IV (KMG-IV): sequencing the most valuable type-strain genomes for metagenomic binning, comparative biology and taxonomic classification.</title>
        <authorList>
            <person name="Goeker M."/>
        </authorList>
    </citation>
    <scope>NUCLEOTIDE SEQUENCE [LARGE SCALE GENOMIC DNA]</scope>
    <source>
        <strain evidence="2 3">DSM 21410</strain>
    </source>
</reference>
<dbReference type="SUPFAM" id="SSF88713">
    <property type="entry name" value="Glycoside hydrolase/deacetylase"/>
    <property type="match status" value="1"/>
</dbReference>
<dbReference type="PROSITE" id="PS51677">
    <property type="entry name" value="NODB"/>
    <property type="match status" value="1"/>
</dbReference>